<dbReference type="Proteomes" id="UP000584880">
    <property type="component" value="Unassembled WGS sequence"/>
</dbReference>
<evidence type="ECO:0000313" key="8">
    <source>
        <dbReference type="Proteomes" id="UP000584880"/>
    </source>
</evidence>
<dbReference type="AlphaFoldDB" id="A0A7K6CBF7"/>
<keyword evidence="8" id="KW-1185">Reference proteome</keyword>
<evidence type="ECO:0000256" key="2">
    <source>
        <dbReference type="ARBA" id="ARBA00022500"/>
    </source>
</evidence>
<comment type="caution">
    <text evidence="7">The sequence shown here is derived from an EMBL/GenBank/DDBJ whole genome shotgun (WGS) entry which is preliminary data.</text>
</comment>
<dbReference type="GO" id="GO:0030335">
    <property type="term" value="P:positive regulation of cell migration"/>
    <property type="evidence" value="ECO:0007669"/>
    <property type="project" value="TreeGrafter"/>
</dbReference>
<keyword evidence="2" id="KW-0145">Chemotaxis</keyword>
<feature type="non-terminal residue" evidence="7">
    <location>
        <position position="91"/>
    </location>
</feature>
<feature type="domain" description="Chemokine interleukin-8-like" evidence="6">
    <location>
        <begin position="28"/>
        <end position="86"/>
    </location>
</feature>
<dbReference type="GO" id="GO:0070098">
    <property type="term" value="P:chemokine-mediated signaling pathway"/>
    <property type="evidence" value="ECO:0007669"/>
    <property type="project" value="TreeGrafter"/>
</dbReference>
<dbReference type="GO" id="GO:0008009">
    <property type="term" value="F:chemokine activity"/>
    <property type="evidence" value="ECO:0007669"/>
    <property type="project" value="InterPro"/>
</dbReference>
<evidence type="ECO:0000259" key="6">
    <source>
        <dbReference type="SMART" id="SM00199"/>
    </source>
</evidence>
<dbReference type="GO" id="GO:0005615">
    <property type="term" value="C:extracellular space"/>
    <property type="evidence" value="ECO:0007669"/>
    <property type="project" value="UniProtKB-KW"/>
</dbReference>
<dbReference type="SUPFAM" id="SSF54117">
    <property type="entry name" value="Interleukin 8-like chemokines"/>
    <property type="match status" value="1"/>
</dbReference>
<name>A0A7K6CBF7_PTIVI</name>
<accession>A0A7K6CBF7</accession>
<dbReference type="Gene3D" id="2.40.50.40">
    <property type="match status" value="1"/>
</dbReference>
<organism evidence="7 8">
    <name type="scientific">Ptilonorhynchus violaceus</name>
    <name type="common">Satin bowerbird</name>
    <name type="synonym">Pyrrhocorax violaceus</name>
    <dbReference type="NCBI Taxonomy" id="28724"/>
    <lineage>
        <taxon>Eukaryota</taxon>
        <taxon>Metazoa</taxon>
        <taxon>Chordata</taxon>
        <taxon>Craniata</taxon>
        <taxon>Vertebrata</taxon>
        <taxon>Euteleostomi</taxon>
        <taxon>Archelosauria</taxon>
        <taxon>Archosauria</taxon>
        <taxon>Dinosauria</taxon>
        <taxon>Saurischia</taxon>
        <taxon>Theropoda</taxon>
        <taxon>Coelurosauria</taxon>
        <taxon>Aves</taxon>
        <taxon>Neognathae</taxon>
        <taxon>Neoaves</taxon>
        <taxon>Telluraves</taxon>
        <taxon>Australaves</taxon>
        <taxon>Passeriformes</taxon>
        <taxon>Ptilonorhynchidae</taxon>
        <taxon>Ptilonorhynchus</taxon>
    </lineage>
</organism>
<evidence type="ECO:0000256" key="1">
    <source>
        <dbReference type="ARBA" id="ARBA00010868"/>
    </source>
</evidence>
<keyword evidence="3" id="KW-0202">Cytokine</keyword>
<dbReference type="GO" id="GO:0048020">
    <property type="term" value="F:CCR chemokine receptor binding"/>
    <property type="evidence" value="ECO:0007669"/>
    <property type="project" value="TreeGrafter"/>
</dbReference>
<feature type="signal peptide" evidence="5">
    <location>
        <begin position="1"/>
        <end position="22"/>
    </location>
</feature>
<dbReference type="EMBL" id="VZRJ01010173">
    <property type="protein sequence ID" value="NWV12019.1"/>
    <property type="molecule type" value="Genomic_DNA"/>
</dbReference>
<dbReference type="GO" id="GO:0006954">
    <property type="term" value="P:inflammatory response"/>
    <property type="evidence" value="ECO:0007669"/>
    <property type="project" value="TreeGrafter"/>
</dbReference>
<reference evidence="7 8" key="1">
    <citation type="submission" date="2019-09" db="EMBL/GenBank/DDBJ databases">
        <title>Bird 10,000 Genomes (B10K) Project - Family phase.</title>
        <authorList>
            <person name="Zhang G."/>
        </authorList>
    </citation>
    <scope>NUCLEOTIDE SEQUENCE [LARGE SCALE GENOMIC DNA]</scope>
    <source>
        <strain evidence="7">B10K-DU-012-10</strain>
        <tissue evidence="7">Blood</tissue>
    </source>
</reference>
<comment type="similarity">
    <text evidence="1">Belongs to the intercrine beta (chemokine CC) family.</text>
</comment>
<gene>
    <name evidence="7" type="primary">Ccl3_0</name>
    <name evidence="7" type="ORF">PTIVIO_R01697</name>
</gene>
<dbReference type="PANTHER" id="PTHR12015">
    <property type="entry name" value="SMALL INDUCIBLE CYTOKINE A"/>
    <property type="match status" value="1"/>
</dbReference>
<dbReference type="GO" id="GO:0048245">
    <property type="term" value="P:eosinophil chemotaxis"/>
    <property type="evidence" value="ECO:0007669"/>
    <property type="project" value="TreeGrafter"/>
</dbReference>
<feature type="chain" id="PRO_5029619388" evidence="5">
    <location>
        <begin position="23"/>
        <end position="91"/>
    </location>
</feature>
<proteinExistence type="inferred from homology"/>
<evidence type="ECO:0000256" key="5">
    <source>
        <dbReference type="SAM" id="SignalP"/>
    </source>
</evidence>
<dbReference type="InterPro" id="IPR001811">
    <property type="entry name" value="Chemokine_IL8-like_dom"/>
</dbReference>
<evidence type="ECO:0000256" key="3">
    <source>
        <dbReference type="ARBA" id="ARBA00022514"/>
    </source>
</evidence>
<keyword evidence="4 5" id="KW-0732">Signal</keyword>
<evidence type="ECO:0000313" key="7">
    <source>
        <dbReference type="EMBL" id="NWV12019.1"/>
    </source>
</evidence>
<dbReference type="GO" id="GO:0061844">
    <property type="term" value="P:antimicrobial humoral immune response mediated by antimicrobial peptide"/>
    <property type="evidence" value="ECO:0007669"/>
    <property type="project" value="TreeGrafter"/>
</dbReference>
<dbReference type="InterPro" id="IPR036048">
    <property type="entry name" value="Interleukin_8-like_sf"/>
</dbReference>
<protein>
    <submittedName>
        <fullName evidence="7">CCL3 protein</fullName>
    </submittedName>
</protein>
<dbReference type="FunFam" id="2.40.50.40:FF:000002">
    <property type="entry name" value="C-C motif chemokine"/>
    <property type="match status" value="1"/>
</dbReference>
<dbReference type="Pfam" id="PF00048">
    <property type="entry name" value="IL8"/>
    <property type="match status" value="1"/>
</dbReference>
<evidence type="ECO:0000256" key="4">
    <source>
        <dbReference type="ARBA" id="ARBA00022729"/>
    </source>
</evidence>
<feature type="non-terminal residue" evidence="7">
    <location>
        <position position="1"/>
    </location>
</feature>
<dbReference type="InterPro" id="IPR039809">
    <property type="entry name" value="Chemokine_b/g/d"/>
</dbReference>
<sequence>MKVLAATLVTLLLVATCSPSEGHLDGVPSSCCFSYRKQPVPQSRVASIYPTSSSCARPGLIVVTKIGKPLCADPRERWVQMLLKHFQSLEN</sequence>
<dbReference type="PANTHER" id="PTHR12015:SF103">
    <property type="entry name" value="C-C MOTIF CHEMOKINE 4-RELATED"/>
    <property type="match status" value="1"/>
</dbReference>
<dbReference type="CDD" id="cd00272">
    <property type="entry name" value="Chemokine_CC"/>
    <property type="match status" value="1"/>
</dbReference>
<dbReference type="SMART" id="SM00199">
    <property type="entry name" value="SCY"/>
    <property type="match status" value="1"/>
</dbReference>